<protein>
    <submittedName>
        <fullName evidence="1">Uncharacterized protein</fullName>
    </submittedName>
</protein>
<dbReference type="PATRIC" id="fig|480.237.peg.1279"/>
<evidence type="ECO:0000313" key="1">
    <source>
        <dbReference type="EMBL" id="OAU94606.1"/>
    </source>
</evidence>
<sequence>MYVFLKVILKNRLKWRFAGRIDRVFGLREMLISKHTKKMLQFD</sequence>
<name>A0A198UDW4_MORCA</name>
<dbReference type="AlphaFoldDB" id="A0A198UDW4"/>
<dbReference type="Proteomes" id="UP000078228">
    <property type="component" value="Unassembled WGS sequence"/>
</dbReference>
<reference evidence="1 2" key="1">
    <citation type="journal article" date="2016" name="Genome Biol. Evol.">
        <title>Comparative Genomic Analyses of the Moraxella catarrhalis Serosensitive and Seroresistant Lineages Demonstrate Their Independent Evolution.</title>
        <authorList>
            <person name="Earl J.P."/>
            <person name="de Vries S.P."/>
            <person name="Ahmed A."/>
            <person name="Powell E."/>
            <person name="Schultz M.P."/>
            <person name="Hermans P.W."/>
            <person name="Hill D.J."/>
            <person name="Zhou Z."/>
            <person name="Constantinidou C.I."/>
            <person name="Hu F.Z."/>
            <person name="Bootsma H.J."/>
            <person name="Ehrlich G.D."/>
        </authorList>
    </citation>
    <scope>NUCLEOTIDE SEQUENCE [LARGE SCALE GENOMIC DNA]</scope>
    <source>
        <strain evidence="1 2">Z7542</strain>
    </source>
</reference>
<gene>
    <name evidence="1" type="ORF">AO384_1963</name>
</gene>
<keyword evidence="2" id="KW-1185">Reference proteome</keyword>
<accession>A0A198UDW4</accession>
<dbReference type="EMBL" id="LXHC01000028">
    <property type="protein sequence ID" value="OAU94606.1"/>
    <property type="molecule type" value="Genomic_DNA"/>
</dbReference>
<comment type="caution">
    <text evidence="1">The sequence shown here is derived from an EMBL/GenBank/DDBJ whole genome shotgun (WGS) entry which is preliminary data.</text>
</comment>
<proteinExistence type="predicted"/>
<organism evidence="1 2">
    <name type="scientific">Moraxella catarrhalis</name>
    <name type="common">Branhamella catarrhalis</name>
    <dbReference type="NCBI Taxonomy" id="480"/>
    <lineage>
        <taxon>Bacteria</taxon>
        <taxon>Pseudomonadati</taxon>
        <taxon>Pseudomonadota</taxon>
        <taxon>Gammaproteobacteria</taxon>
        <taxon>Moraxellales</taxon>
        <taxon>Moraxellaceae</taxon>
        <taxon>Moraxella</taxon>
    </lineage>
</organism>
<evidence type="ECO:0000313" key="2">
    <source>
        <dbReference type="Proteomes" id="UP000078228"/>
    </source>
</evidence>